<evidence type="ECO:0000256" key="5">
    <source>
        <dbReference type="SAM" id="MobiDB-lite"/>
    </source>
</evidence>
<dbReference type="PROSITE" id="PS51477">
    <property type="entry name" value="PAH"/>
    <property type="match status" value="4"/>
</dbReference>
<evidence type="ECO:0000259" key="6">
    <source>
        <dbReference type="SMART" id="SM00761"/>
    </source>
</evidence>
<dbReference type="SMART" id="SM00761">
    <property type="entry name" value="HDAC_interact"/>
    <property type="match status" value="1"/>
</dbReference>
<dbReference type="InterPro" id="IPR003822">
    <property type="entry name" value="PAH"/>
</dbReference>
<dbReference type="GO" id="GO:0000122">
    <property type="term" value="P:negative regulation of transcription by RNA polymerase II"/>
    <property type="evidence" value="ECO:0007669"/>
    <property type="project" value="TreeGrafter"/>
</dbReference>
<dbReference type="EMBL" id="CAADRP010001741">
    <property type="protein sequence ID" value="VFU50855.1"/>
    <property type="molecule type" value="Genomic_DNA"/>
</dbReference>
<protein>
    <recommendedName>
        <fullName evidence="6">Histone deacetylase interacting domain-containing protein</fullName>
    </recommendedName>
</protein>
<dbReference type="Gene3D" id="1.20.1160.11">
    <property type="entry name" value="Paired amphipathic helix"/>
    <property type="match status" value="4"/>
</dbReference>
<dbReference type="GO" id="GO:0000785">
    <property type="term" value="C:chromatin"/>
    <property type="evidence" value="ECO:0007669"/>
    <property type="project" value="TreeGrafter"/>
</dbReference>
<dbReference type="InterPro" id="IPR013194">
    <property type="entry name" value="HDAC_interact_dom"/>
</dbReference>
<accession>A0A6N2MD91</accession>
<proteinExistence type="predicted"/>
<sequence>MNQNGDSSHGDCSDPSKTYIRALKARFHDQPEKFHSFYKVMMEIMAQRVRPDGLGGIPDGAPARLKAILEGHDDLIGGLNFFLPPSHRVSLDDEMETGPVTAEGAVFSGFEDAKDLIKKARMRGEKVYEAFKETLLSTNQKRSFDDVCSDVVELFIDDPDLLESFRQFMPVYEPIPLASYAPNPQIPVKGMETRRDYHGESRTYLKELRARFEGQPEKLGSFFRVMKDVMALTDELSGRIENVPDDVLARVKEILGGHCDLIHGFDLFLPPSHRFSPDDEHETMEVEVEVEDKDMEEAAAVSAEKTMLSQNFIDQQTMSGGKVWDDHVKDGSDLYKVIVPLRGDDTDLPEGFSRFMRDSEATSGASRVPKSQDKDVNNGQEVIVQAGAEQQQKQPEKIDQIGVEKDDQDRNFVKRAGRDAEKGCDRAVIKKLRKDGLCLLNKVRNRLSCDNTYYKFLKVIFYYTNRKIRKPEWKERIAVLIGKHPDLMDEFQRYVTDSENVQVFRKKDGEEDEGQKIETRGRKKRDKKKRKNLNKSNLELHLSRRKRCTPSYLYIRKRYRDPPKHDRILQPELQELNDRFLSVPSGTGAFFSRKIDEEEEILFECEDNRYEMDMLIGWFSSAVEYADELEKGIPDDEFRKWNRDIFLRCVERLYDDQGLDFLQIFNEDPQLALPVLKVRLEQKLKELKDYRDELREKWRCVYAKV</sequence>
<comment type="subcellular location">
    <subcellularLocation>
        <location evidence="1 4">Nucleus</location>
    </subcellularLocation>
</comment>
<dbReference type="AlphaFoldDB" id="A0A6N2MD91"/>
<dbReference type="InterPro" id="IPR036600">
    <property type="entry name" value="PAH_sf"/>
</dbReference>
<feature type="compositionally biased region" description="Basic and acidic residues" evidence="5">
    <location>
        <begin position="507"/>
        <end position="520"/>
    </location>
</feature>
<evidence type="ECO:0000256" key="1">
    <source>
        <dbReference type="ARBA" id="ARBA00004123"/>
    </source>
</evidence>
<evidence type="ECO:0000256" key="4">
    <source>
        <dbReference type="PROSITE-ProRule" id="PRU00810"/>
    </source>
</evidence>
<feature type="region of interest" description="Disordered" evidence="5">
    <location>
        <begin position="507"/>
        <end position="531"/>
    </location>
</feature>
<feature type="region of interest" description="Disordered" evidence="5">
    <location>
        <begin position="358"/>
        <end position="377"/>
    </location>
</feature>
<dbReference type="GO" id="GO:0003714">
    <property type="term" value="F:transcription corepressor activity"/>
    <property type="evidence" value="ECO:0007669"/>
    <property type="project" value="InterPro"/>
</dbReference>
<feature type="compositionally biased region" description="Basic residues" evidence="5">
    <location>
        <begin position="521"/>
        <end position="531"/>
    </location>
</feature>
<reference evidence="7" key="1">
    <citation type="submission" date="2019-03" db="EMBL/GenBank/DDBJ databases">
        <authorList>
            <person name="Mank J."/>
            <person name="Almeida P."/>
        </authorList>
    </citation>
    <scope>NUCLEOTIDE SEQUENCE</scope>
    <source>
        <strain evidence="7">78183</strain>
    </source>
</reference>
<organism evidence="7">
    <name type="scientific">Salix viminalis</name>
    <name type="common">Common osier</name>
    <name type="synonym">Basket willow</name>
    <dbReference type="NCBI Taxonomy" id="40686"/>
    <lineage>
        <taxon>Eukaryota</taxon>
        <taxon>Viridiplantae</taxon>
        <taxon>Streptophyta</taxon>
        <taxon>Embryophyta</taxon>
        <taxon>Tracheophyta</taxon>
        <taxon>Spermatophyta</taxon>
        <taxon>Magnoliopsida</taxon>
        <taxon>eudicotyledons</taxon>
        <taxon>Gunneridae</taxon>
        <taxon>Pentapetalae</taxon>
        <taxon>rosids</taxon>
        <taxon>fabids</taxon>
        <taxon>Malpighiales</taxon>
        <taxon>Salicaceae</taxon>
        <taxon>Saliceae</taxon>
        <taxon>Salix</taxon>
    </lineage>
</organism>
<dbReference type="InterPro" id="IPR039774">
    <property type="entry name" value="Sin3-like"/>
</dbReference>
<evidence type="ECO:0000256" key="3">
    <source>
        <dbReference type="ARBA" id="ARBA00023242"/>
    </source>
</evidence>
<dbReference type="PANTHER" id="PTHR12346">
    <property type="entry name" value="SIN3B-RELATED"/>
    <property type="match status" value="1"/>
</dbReference>
<keyword evidence="3 4" id="KW-0539">Nucleus</keyword>
<dbReference type="Pfam" id="PF08295">
    <property type="entry name" value="Sin3_corepress"/>
    <property type="match status" value="1"/>
</dbReference>
<name>A0A6N2MD91_SALVM</name>
<dbReference type="PANTHER" id="PTHR12346:SF8">
    <property type="entry name" value="PAIRED AMPHIPATHIC HELIX PROTEIN SIN3-LIKE 2"/>
    <property type="match status" value="1"/>
</dbReference>
<dbReference type="Pfam" id="PF02671">
    <property type="entry name" value="PAH"/>
    <property type="match status" value="2"/>
</dbReference>
<dbReference type="GO" id="GO:0000118">
    <property type="term" value="C:histone deacetylase complex"/>
    <property type="evidence" value="ECO:0007669"/>
    <property type="project" value="TreeGrafter"/>
</dbReference>
<dbReference type="SUPFAM" id="SSF47762">
    <property type="entry name" value="PAH2 domain"/>
    <property type="match status" value="4"/>
</dbReference>
<keyword evidence="2" id="KW-0678">Repressor</keyword>
<evidence type="ECO:0000256" key="2">
    <source>
        <dbReference type="ARBA" id="ARBA00022491"/>
    </source>
</evidence>
<gene>
    <name evidence="7" type="ORF">SVIM_LOCUS340436</name>
</gene>
<evidence type="ECO:0000313" key="7">
    <source>
        <dbReference type="EMBL" id="VFU50855.1"/>
    </source>
</evidence>
<feature type="domain" description="Histone deacetylase interacting" evidence="6">
    <location>
        <begin position="544"/>
        <end position="643"/>
    </location>
</feature>